<comment type="caution">
    <text evidence="2">The sequence shown here is derived from an EMBL/GenBank/DDBJ whole genome shotgun (WGS) entry which is preliminary data.</text>
</comment>
<organism evidence="2 3">
    <name type="scientific">Plasmodium vivax</name>
    <name type="common">malaria parasite P. vivax</name>
    <dbReference type="NCBI Taxonomy" id="5855"/>
    <lineage>
        <taxon>Eukaryota</taxon>
        <taxon>Sar</taxon>
        <taxon>Alveolata</taxon>
        <taxon>Apicomplexa</taxon>
        <taxon>Aconoidasida</taxon>
        <taxon>Haemosporida</taxon>
        <taxon>Plasmodiidae</taxon>
        <taxon>Plasmodium</taxon>
        <taxon>Plasmodium (Plasmodium)</taxon>
    </lineage>
</organism>
<dbReference type="VEuPathDB" id="PlasmoDB:PVPAM_110057900"/>
<protein>
    <submittedName>
        <fullName evidence="2">(malaria parasite P. vivax) hypothetical protein</fullName>
    </submittedName>
</protein>
<dbReference type="AlphaFoldDB" id="A0A8S4HM39"/>
<proteinExistence type="predicted"/>
<evidence type="ECO:0000256" key="1">
    <source>
        <dbReference type="SAM" id="MobiDB-lite"/>
    </source>
</evidence>
<dbReference type="EMBL" id="CAJZCX010000014">
    <property type="protein sequence ID" value="CAG9483060.1"/>
    <property type="molecule type" value="Genomic_DNA"/>
</dbReference>
<dbReference type="Pfam" id="PF05795">
    <property type="entry name" value="Plasmodium_Vir"/>
    <property type="match status" value="1"/>
</dbReference>
<evidence type="ECO:0000313" key="2">
    <source>
        <dbReference type="EMBL" id="CAG9483060.1"/>
    </source>
</evidence>
<sequence>MSNPSSKPYYFTYNDYLEVTKKFKECNYIEDNKDRFKNIIDKVSKKHEAVQWSDKIFTCLHNYLAKYNGFHLNIKDCCRYTNFWLNKEVRGRTNEKYRQHFDIFKHFSHEYAFEKQNHYDDSCKEYIYYMEEDDYNRMKFLYDFFDMYINLKSNNNSDSTKACEKLSYNVANYNTVINEYYESDPNLYNKFNTVKVLIQELLQKSDSKCKKSAYFITPQKILEEAERERAREAEAKAEAERQRQREAEAKAKADRQRQREAEAKAERLKTQRIQEDLVSHRGMHQMRTTHDAQQERFHHVGSLRPLELVNSGETLNLETQETRLQQHYKDQSEQRVHIPGNEDTKPDGSFLGSSGFPGYITGVLGSVDPGPVLGVSGGMGALFLLFKYTPVGSFFGGRRGRFRQIPRTFNGPFPADFPNFNEYEGGYIGYGPMNINPLAE</sequence>
<dbReference type="Proteomes" id="UP000779233">
    <property type="component" value="Unassembled WGS sequence"/>
</dbReference>
<accession>A0A8S4HM39</accession>
<dbReference type="OrthoDB" id="388788at2759"/>
<feature type="compositionally biased region" description="Basic and acidic residues" evidence="1">
    <location>
        <begin position="329"/>
        <end position="346"/>
    </location>
</feature>
<feature type="region of interest" description="Disordered" evidence="1">
    <location>
        <begin position="232"/>
        <end position="271"/>
    </location>
</feature>
<gene>
    <name evidence="2" type="ORF">PVW1_030005600</name>
</gene>
<dbReference type="InterPro" id="IPR008780">
    <property type="entry name" value="Plasmodium_Vir"/>
</dbReference>
<evidence type="ECO:0000313" key="3">
    <source>
        <dbReference type="Proteomes" id="UP000779233"/>
    </source>
</evidence>
<reference evidence="2" key="1">
    <citation type="submission" date="2021-09" db="EMBL/GenBank/DDBJ databases">
        <authorList>
            <consortium name="Pathogen Informatics"/>
        </authorList>
    </citation>
    <scope>NUCLEOTIDE SEQUENCE</scope>
    <source>
        <strain evidence="2">PvW1</strain>
    </source>
</reference>
<name>A0A8S4HM39_PLAVI</name>
<feature type="region of interest" description="Disordered" evidence="1">
    <location>
        <begin position="329"/>
        <end position="349"/>
    </location>
</feature>